<evidence type="ECO:0000313" key="4">
    <source>
        <dbReference type="EMBL" id="SYX09262.1"/>
    </source>
</evidence>
<keyword evidence="3" id="KW-0812">Transmembrane</keyword>
<evidence type="ECO:0000313" key="5">
    <source>
        <dbReference type="Proteomes" id="UP000258476"/>
    </source>
</evidence>
<protein>
    <submittedName>
        <fullName evidence="4">Chromosome segregation protein SMC,IncA protein</fullName>
    </submittedName>
</protein>
<organism evidence="4 5">
    <name type="scientific">Chlamydia poikilotherma</name>
    <dbReference type="NCBI Taxonomy" id="1967783"/>
    <lineage>
        <taxon>Bacteria</taxon>
        <taxon>Pseudomonadati</taxon>
        <taxon>Chlamydiota</taxon>
        <taxon>Chlamydiia</taxon>
        <taxon>Chlamydiales</taxon>
        <taxon>Chlamydiaceae</taxon>
        <taxon>Chlamydia/Chlamydophila group</taxon>
        <taxon>Chlamydia</taxon>
    </lineage>
</organism>
<accession>A0A3B0QHM5</accession>
<dbReference type="RefSeq" id="WP_117274550.1">
    <property type="nucleotide sequence ID" value="NZ_LS992154.1"/>
</dbReference>
<feature type="transmembrane region" description="Helical" evidence="3">
    <location>
        <begin position="29"/>
        <end position="53"/>
    </location>
</feature>
<feature type="coiled-coil region" evidence="1">
    <location>
        <begin position="122"/>
        <end position="156"/>
    </location>
</feature>
<reference evidence="5" key="1">
    <citation type="submission" date="2017-11" db="EMBL/GenBank/DDBJ databases">
        <authorList>
            <person name="Seth-Smith MB H."/>
        </authorList>
    </citation>
    <scope>NUCLEOTIDE SEQUENCE [LARGE SCALE GENOMIC DNA]</scope>
</reference>
<dbReference type="OrthoDB" id="17066at2"/>
<keyword evidence="1" id="KW-0175">Coiled coil</keyword>
<name>A0A3B0QHM5_9CHLA</name>
<evidence type="ECO:0000256" key="2">
    <source>
        <dbReference type="SAM" id="MobiDB-lite"/>
    </source>
</evidence>
<dbReference type="AlphaFoldDB" id="A0A3B0QHM5"/>
<feature type="coiled-coil region" evidence="1">
    <location>
        <begin position="750"/>
        <end position="860"/>
    </location>
</feature>
<dbReference type="Proteomes" id="UP000258476">
    <property type="component" value="Chromosome"/>
</dbReference>
<keyword evidence="3" id="KW-0472">Membrane</keyword>
<keyword evidence="5" id="KW-1185">Reference proteome</keyword>
<feature type="coiled-coil region" evidence="1">
    <location>
        <begin position="213"/>
        <end position="325"/>
    </location>
</feature>
<feature type="compositionally biased region" description="Basic and acidic residues" evidence="2">
    <location>
        <begin position="379"/>
        <end position="390"/>
    </location>
</feature>
<keyword evidence="3" id="KW-1133">Transmembrane helix</keyword>
<evidence type="ECO:0000256" key="3">
    <source>
        <dbReference type="SAM" id="Phobius"/>
    </source>
</evidence>
<feature type="coiled-coil region" evidence="1">
    <location>
        <begin position="527"/>
        <end position="635"/>
    </location>
</feature>
<evidence type="ECO:0000256" key="1">
    <source>
        <dbReference type="SAM" id="Coils"/>
    </source>
</evidence>
<sequence length="860" mass="99898">MRCIPACLTPTSEGMNQCLIKANSSKVCLVINLFSIFLSLLVVVAGITALIFFSIELGVIHSVILAMCVLAAVVFLIMSSYYLTNRQHTIRVSALQDQRLTQDRAQGVDGISEVDLGNAEIVNEIQGELRSKHQQIEEMKIERQRMSARILELEAGAAREQENQVRIRGFEERERASAIVLDNERRIFESRIRDLEQAVSDAEFQSRSRTSDLETLQEERTQLQNRMTELETAATVSADRLSSTSTELQRQLSIKDEEIEKLKALKLQVYEELQLVQKSLEEEEENNGKIARRFEKLRLQLERERDELRIQCLNAEAKLVQLEISLSNVPNFSENTAKSESKIEQFNPACSIAEEKIKKLKDKLKLKKEEISTIERTIQQERQRHEEENTQLKQSQSEAVSKIRRLEQELAEAASERNSHIQAFRDKRCEYEKEIAELKNTCSSFENTICDLQRERSLFSDEDGDRNSAYRALRTELGDKIAGLQKENEEKHKKVLQLEEQMILCANEKMRTQRIAREQITHQVNKRKTVESELQKNQSKIQDLETQVERLRSGRGRTVSDLQEQIRSLNQEIRGNNETITKLESRNRELERTVQVCTNESLMRLTSDPSRSSSIDRLKEERKKLRIQITRDTKDRVRTAHQRIERLEKLCKGSALESQVDELAEDSERRINYQRIFELESTLLSRSNDSATGRDRVESMRALRLQQYCDGDAEFEARVRDFNFPPNAPIDSRALYQLEQEIYDTREAKLFSLREELEDSREHVIELEIKITELTEALRAHEENLSPNTIEKRSLAEQQEAKQVAQDLRNQLEESRIQLEDYQKRLTEAQRALLQVSLDMQSKDLALKIAEDKLKQFEDK</sequence>
<feature type="transmembrane region" description="Helical" evidence="3">
    <location>
        <begin position="59"/>
        <end position="83"/>
    </location>
</feature>
<dbReference type="EMBL" id="LS992154">
    <property type="protein sequence ID" value="SYX09262.1"/>
    <property type="molecule type" value="Genomic_DNA"/>
</dbReference>
<dbReference type="KEGG" id="chla:C834K_0822"/>
<feature type="region of interest" description="Disordered" evidence="2">
    <location>
        <begin position="379"/>
        <end position="399"/>
    </location>
</feature>
<proteinExistence type="predicted"/>
<gene>
    <name evidence="4" type="ORF">C834K_0822</name>
</gene>